<comment type="similarity">
    <text evidence="1">Belongs to the protein-tyrosine phosphatase family.</text>
</comment>
<accession>A0A3M6UD53</accession>
<evidence type="ECO:0000256" key="5">
    <source>
        <dbReference type="ARBA" id="ARBA00048336"/>
    </source>
</evidence>
<protein>
    <recommendedName>
        <fullName evidence="2">protein-serine/threonine phosphatase</fullName>
        <ecNumber evidence="2">3.1.3.16</ecNumber>
    </recommendedName>
</protein>
<organism evidence="8 9">
    <name type="scientific">Pocillopora damicornis</name>
    <name type="common">Cauliflower coral</name>
    <name type="synonym">Millepora damicornis</name>
    <dbReference type="NCBI Taxonomy" id="46731"/>
    <lineage>
        <taxon>Eukaryota</taxon>
        <taxon>Metazoa</taxon>
        <taxon>Cnidaria</taxon>
        <taxon>Anthozoa</taxon>
        <taxon>Hexacorallia</taxon>
        <taxon>Scleractinia</taxon>
        <taxon>Astrocoeniina</taxon>
        <taxon>Pocilloporidae</taxon>
        <taxon>Pocillopora</taxon>
    </lineage>
</organism>
<name>A0A3M6UD53_POCDA</name>
<evidence type="ECO:0000256" key="2">
    <source>
        <dbReference type="ARBA" id="ARBA00013081"/>
    </source>
</evidence>
<dbReference type="Pfam" id="PF00782">
    <property type="entry name" value="DSPc"/>
    <property type="match status" value="1"/>
</dbReference>
<dbReference type="STRING" id="46731.A0A3M6UD53"/>
<evidence type="ECO:0000259" key="7">
    <source>
        <dbReference type="PROSITE" id="PS50056"/>
    </source>
</evidence>
<dbReference type="InterPro" id="IPR000340">
    <property type="entry name" value="Dual-sp_phosphatase_cat-dom"/>
</dbReference>
<dbReference type="OrthoDB" id="10252009at2759"/>
<keyword evidence="3" id="KW-0378">Hydrolase</keyword>
<dbReference type="FunFam" id="3.90.190.10:FF:000004">
    <property type="entry name" value="Protein phosphatase Slingshot homolog 2"/>
    <property type="match status" value="1"/>
</dbReference>
<keyword evidence="4" id="KW-0904">Protein phosphatase</keyword>
<proteinExistence type="inferred from homology"/>
<evidence type="ECO:0000256" key="3">
    <source>
        <dbReference type="ARBA" id="ARBA00022801"/>
    </source>
</evidence>
<dbReference type="EC" id="3.1.3.16" evidence="2"/>
<gene>
    <name evidence="8" type="ORF">pdam_00011383</name>
</gene>
<dbReference type="GO" id="GO:0008579">
    <property type="term" value="F:JUN kinase phosphatase activity"/>
    <property type="evidence" value="ECO:0007669"/>
    <property type="project" value="TreeGrafter"/>
</dbReference>
<dbReference type="PROSITE" id="PS50054">
    <property type="entry name" value="TYR_PHOSPHATASE_DUAL"/>
    <property type="match status" value="1"/>
</dbReference>
<dbReference type="Proteomes" id="UP000275408">
    <property type="component" value="Unassembled WGS sequence"/>
</dbReference>
<dbReference type="PANTHER" id="PTHR46377">
    <property type="entry name" value="DUAL SPECIFICITY PROTEIN PHOSPHATASE 19"/>
    <property type="match status" value="1"/>
</dbReference>
<dbReference type="EMBL" id="RCHS01001803">
    <property type="protein sequence ID" value="RMX51358.1"/>
    <property type="molecule type" value="Genomic_DNA"/>
</dbReference>
<comment type="caution">
    <text evidence="8">The sequence shown here is derived from an EMBL/GenBank/DDBJ whole genome shotgun (WGS) entry which is preliminary data.</text>
</comment>
<evidence type="ECO:0000313" key="8">
    <source>
        <dbReference type="EMBL" id="RMX51358.1"/>
    </source>
</evidence>
<sequence>MSFLREVESFKAEKLKSVNTTVTTAEGRKFLELKSGDGGIVTVDTGEHSLGFCEDLSPDDKLYKVLDNLFISSQDGARNLEELQQNNITHILNVGTGIENAFPKEFDYKTVEVLDLPETPICQYFPGMFDFIQNGLESGAVLVHCNAGVSRSVTVVLGYLMSSKRLPLEEALKIVKKARPSAKPNVGFLHQLEDYQTRLHLH</sequence>
<dbReference type="Gene3D" id="3.90.190.10">
    <property type="entry name" value="Protein tyrosine phosphatase superfamily"/>
    <property type="match status" value="1"/>
</dbReference>
<feature type="domain" description="Tyrosine-protein phosphatase" evidence="6">
    <location>
        <begin position="57"/>
        <end position="201"/>
    </location>
</feature>
<reference evidence="8 9" key="1">
    <citation type="journal article" date="2018" name="Sci. Rep.">
        <title>Comparative analysis of the Pocillopora damicornis genome highlights role of immune system in coral evolution.</title>
        <authorList>
            <person name="Cunning R."/>
            <person name="Bay R.A."/>
            <person name="Gillette P."/>
            <person name="Baker A.C."/>
            <person name="Traylor-Knowles N."/>
        </authorList>
    </citation>
    <scope>NUCLEOTIDE SEQUENCE [LARGE SCALE GENOMIC DNA]</scope>
    <source>
        <strain evidence="8">RSMAS</strain>
        <tissue evidence="8">Whole animal</tissue>
    </source>
</reference>
<dbReference type="PANTHER" id="PTHR46377:SF1">
    <property type="entry name" value="DUAL SPECIFICITY PROTEIN PHOSPHATASE 19"/>
    <property type="match status" value="1"/>
</dbReference>
<comment type="catalytic activity">
    <reaction evidence="5">
        <text>O-phospho-L-threonyl-[protein] + H2O = L-threonyl-[protein] + phosphate</text>
        <dbReference type="Rhea" id="RHEA:47004"/>
        <dbReference type="Rhea" id="RHEA-COMP:11060"/>
        <dbReference type="Rhea" id="RHEA-COMP:11605"/>
        <dbReference type="ChEBI" id="CHEBI:15377"/>
        <dbReference type="ChEBI" id="CHEBI:30013"/>
        <dbReference type="ChEBI" id="CHEBI:43474"/>
        <dbReference type="ChEBI" id="CHEBI:61977"/>
        <dbReference type="EC" id="3.1.3.16"/>
    </reaction>
</comment>
<evidence type="ECO:0000313" key="9">
    <source>
        <dbReference type="Proteomes" id="UP000275408"/>
    </source>
</evidence>
<dbReference type="InterPro" id="IPR020422">
    <property type="entry name" value="TYR_PHOSPHATASE_DUAL_dom"/>
</dbReference>
<dbReference type="SUPFAM" id="SSF52799">
    <property type="entry name" value="(Phosphotyrosine protein) phosphatases II"/>
    <property type="match status" value="1"/>
</dbReference>
<evidence type="ECO:0000256" key="4">
    <source>
        <dbReference type="ARBA" id="ARBA00022912"/>
    </source>
</evidence>
<dbReference type="AlphaFoldDB" id="A0A3M6UD53"/>
<dbReference type="PRINTS" id="PR01908">
    <property type="entry name" value="ADSPHPHTASE"/>
</dbReference>
<feature type="domain" description="Tyrosine specific protein phosphatases" evidence="7">
    <location>
        <begin position="123"/>
        <end position="182"/>
    </location>
</feature>
<dbReference type="GO" id="GO:0005737">
    <property type="term" value="C:cytoplasm"/>
    <property type="evidence" value="ECO:0007669"/>
    <property type="project" value="TreeGrafter"/>
</dbReference>
<dbReference type="InterPro" id="IPR029021">
    <property type="entry name" value="Prot-tyrosine_phosphatase-like"/>
</dbReference>
<evidence type="ECO:0000259" key="6">
    <source>
        <dbReference type="PROSITE" id="PS50054"/>
    </source>
</evidence>
<dbReference type="PROSITE" id="PS50056">
    <property type="entry name" value="TYR_PHOSPHATASE_2"/>
    <property type="match status" value="1"/>
</dbReference>
<keyword evidence="9" id="KW-1185">Reference proteome</keyword>
<dbReference type="OMA" id="KSCKTVI"/>
<dbReference type="GO" id="GO:0004722">
    <property type="term" value="F:protein serine/threonine phosphatase activity"/>
    <property type="evidence" value="ECO:0007669"/>
    <property type="project" value="UniProtKB-EC"/>
</dbReference>
<evidence type="ECO:0000256" key="1">
    <source>
        <dbReference type="ARBA" id="ARBA00009580"/>
    </source>
</evidence>
<dbReference type="InterPro" id="IPR000387">
    <property type="entry name" value="Tyr_Pase_dom"/>
</dbReference>
<dbReference type="SMART" id="SM00195">
    <property type="entry name" value="DSPc"/>
    <property type="match status" value="1"/>
</dbReference>